<evidence type="ECO:0000256" key="1">
    <source>
        <dbReference type="SAM" id="MobiDB-lite"/>
    </source>
</evidence>
<dbReference type="Proteomes" id="UP000521943">
    <property type="component" value="Unassembled WGS sequence"/>
</dbReference>
<evidence type="ECO:0000313" key="2">
    <source>
        <dbReference type="EMBL" id="KAF6761042.1"/>
    </source>
</evidence>
<feature type="compositionally biased region" description="Polar residues" evidence="1">
    <location>
        <begin position="1"/>
        <end position="21"/>
    </location>
</feature>
<dbReference type="OrthoDB" id="3234283at2759"/>
<protein>
    <submittedName>
        <fullName evidence="2">Uncharacterized protein</fullName>
    </submittedName>
</protein>
<feature type="compositionally biased region" description="Low complexity" evidence="1">
    <location>
        <begin position="466"/>
        <end position="489"/>
    </location>
</feature>
<proteinExistence type="predicted"/>
<feature type="region of interest" description="Disordered" evidence="1">
    <location>
        <begin position="1"/>
        <end position="212"/>
    </location>
</feature>
<feature type="compositionally biased region" description="Low complexity" evidence="1">
    <location>
        <begin position="139"/>
        <end position="148"/>
    </location>
</feature>
<accession>A0A8H6MEI3</accession>
<dbReference type="EMBL" id="JACGCI010000010">
    <property type="protein sequence ID" value="KAF6761042.1"/>
    <property type="molecule type" value="Genomic_DNA"/>
</dbReference>
<feature type="compositionally biased region" description="Basic and acidic residues" evidence="1">
    <location>
        <begin position="202"/>
        <end position="212"/>
    </location>
</feature>
<sequence>MPRTRNVSRSQWDAANAQRNSRGTKKENAVDQEKENAGRVTRASTRTGSRGGPLGASGPSATALTTKGKGKEKPPSKGTKTTTEKLPLQDITARFLPAPESANRGYPQPGLEMLLAQPTQGTAASPLNLSASTERPRRVSASTTRRTAGPGHRYPSSLPPSSPPSMSSAAAHHEGENNEEPSDLPALPPSPPLPNLSRRLFTHHESSDEARPYDAWNEFDYVVSEADRPARPLPTPRASDPFGFFALEKKLEAERGDGEDEEEIVDGHEAVEDDDEEAAGQILVADTSSPRPVRRLKHKYVVEAIINEGEEQRVYEEEDGAHFQPPTPHKTVDRTRYSYAATHVDEELSSPAPSSSGSPSPSKRRMPSSAKRKAASAREEDDGVYEEEESRLEASPSQKVPGQKQAKLASEVDNEGEGEERSEAPRRQLRSRTSARQQEMHQKVGESSKTAETTTRKGRATKRDGGAAAPGKKTKGTGAKGTKSTSSKVKGAKKKAATTSNKAHEVVDPDMEEWERERQARLEYFRKLEEYDYETENVYVV</sequence>
<feature type="region of interest" description="Disordered" evidence="1">
    <location>
        <begin position="309"/>
        <end position="514"/>
    </location>
</feature>
<feature type="compositionally biased region" description="Basic and acidic residues" evidence="1">
    <location>
        <begin position="24"/>
        <end position="37"/>
    </location>
</feature>
<feature type="compositionally biased region" description="Basic residues" evidence="1">
    <location>
        <begin position="362"/>
        <end position="375"/>
    </location>
</feature>
<evidence type="ECO:0000313" key="3">
    <source>
        <dbReference type="Proteomes" id="UP000521943"/>
    </source>
</evidence>
<keyword evidence="3" id="KW-1185">Reference proteome</keyword>
<feature type="compositionally biased region" description="Low complexity" evidence="1">
    <location>
        <begin position="349"/>
        <end position="361"/>
    </location>
</feature>
<organism evidence="2 3">
    <name type="scientific">Ephemerocybe angulata</name>
    <dbReference type="NCBI Taxonomy" id="980116"/>
    <lineage>
        <taxon>Eukaryota</taxon>
        <taxon>Fungi</taxon>
        <taxon>Dikarya</taxon>
        <taxon>Basidiomycota</taxon>
        <taxon>Agaricomycotina</taxon>
        <taxon>Agaricomycetes</taxon>
        <taxon>Agaricomycetidae</taxon>
        <taxon>Agaricales</taxon>
        <taxon>Agaricineae</taxon>
        <taxon>Psathyrellaceae</taxon>
        <taxon>Ephemerocybe</taxon>
    </lineage>
</organism>
<reference evidence="2 3" key="1">
    <citation type="submission" date="2020-07" db="EMBL/GenBank/DDBJ databases">
        <title>Comparative genomics of pyrophilous fungi reveals a link between fire events and developmental genes.</title>
        <authorList>
            <consortium name="DOE Joint Genome Institute"/>
            <person name="Steindorff A.S."/>
            <person name="Carver A."/>
            <person name="Calhoun S."/>
            <person name="Stillman K."/>
            <person name="Liu H."/>
            <person name="Lipzen A."/>
            <person name="Pangilinan J."/>
            <person name="Labutti K."/>
            <person name="Bruns T.D."/>
            <person name="Grigoriev I.V."/>
        </authorList>
    </citation>
    <scope>NUCLEOTIDE SEQUENCE [LARGE SCALE GENOMIC DNA]</scope>
    <source>
        <strain evidence="2 3">CBS 144469</strain>
    </source>
</reference>
<feature type="compositionally biased region" description="Low complexity" evidence="1">
    <location>
        <begin position="76"/>
        <end position="85"/>
    </location>
</feature>
<gene>
    <name evidence="2" type="ORF">DFP72DRAFT_30653</name>
</gene>
<name>A0A8H6MEI3_9AGAR</name>
<feature type="compositionally biased region" description="Acidic residues" evidence="1">
    <location>
        <begin position="379"/>
        <end position="390"/>
    </location>
</feature>
<dbReference type="AlphaFoldDB" id="A0A8H6MEI3"/>
<feature type="compositionally biased region" description="Polar residues" evidence="1">
    <location>
        <begin position="117"/>
        <end position="133"/>
    </location>
</feature>
<comment type="caution">
    <text evidence="2">The sequence shown here is derived from an EMBL/GenBank/DDBJ whole genome shotgun (WGS) entry which is preliminary data.</text>
</comment>